<dbReference type="InterPro" id="IPR001995">
    <property type="entry name" value="Peptidase_A2_cat"/>
</dbReference>
<name>A0A0K0FW93_STRVS</name>
<evidence type="ECO:0000313" key="7">
    <source>
        <dbReference type="WBParaSite" id="SVE_1665600.1"/>
    </source>
</evidence>
<feature type="domain" description="Peptidase A2" evidence="5">
    <location>
        <begin position="307"/>
        <end position="384"/>
    </location>
</feature>
<dbReference type="WBParaSite" id="SVE_1665600.1">
    <property type="protein sequence ID" value="SVE_1665600.1"/>
    <property type="gene ID" value="SVE_1665600"/>
</dbReference>
<dbReference type="InterPro" id="IPR050951">
    <property type="entry name" value="Retrovirus_Pol_polyprotein"/>
</dbReference>
<reference evidence="6" key="1">
    <citation type="submission" date="2014-07" db="EMBL/GenBank/DDBJ databases">
        <authorList>
            <person name="Martin A.A"/>
            <person name="De Silva N."/>
        </authorList>
    </citation>
    <scope>NUCLEOTIDE SEQUENCE</scope>
</reference>
<feature type="domain" description="CCHC-type" evidence="4">
    <location>
        <begin position="226"/>
        <end position="241"/>
    </location>
</feature>
<dbReference type="GO" id="GO:0006508">
    <property type="term" value="P:proteolysis"/>
    <property type="evidence" value="ECO:0007669"/>
    <property type="project" value="InterPro"/>
</dbReference>
<dbReference type="AlphaFoldDB" id="A0A0K0FW93"/>
<keyword evidence="2" id="KW-0862">Zinc</keyword>
<dbReference type="GO" id="GO:0004190">
    <property type="term" value="F:aspartic-type endopeptidase activity"/>
    <property type="evidence" value="ECO:0007669"/>
    <property type="project" value="InterPro"/>
</dbReference>
<dbReference type="Gene3D" id="3.10.10.10">
    <property type="entry name" value="HIV Type 1 Reverse Transcriptase, subunit A, domain 1"/>
    <property type="match status" value="1"/>
</dbReference>
<dbReference type="PROSITE" id="PS50175">
    <property type="entry name" value="ASP_PROT_RETROV"/>
    <property type="match status" value="1"/>
</dbReference>
<keyword evidence="1" id="KW-0378">Hydrolase</keyword>
<evidence type="ECO:0000259" key="4">
    <source>
        <dbReference type="PROSITE" id="PS50158"/>
    </source>
</evidence>
<dbReference type="STRING" id="75913.A0A0K0FW93"/>
<dbReference type="InterPro" id="IPR018061">
    <property type="entry name" value="Retropepsins"/>
</dbReference>
<dbReference type="InterPro" id="IPR043502">
    <property type="entry name" value="DNA/RNA_pol_sf"/>
</dbReference>
<dbReference type="Gene3D" id="2.40.70.10">
    <property type="entry name" value="Acid Proteases"/>
    <property type="match status" value="1"/>
</dbReference>
<dbReference type="PANTHER" id="PTHR37984">
    <property type="entry name" value="PROTEIN CBG26694"/>
    <property type="match status" value="1"/>
</dbReference>
<dbReference type="Proteomes" id="UP000035680">
    <property type="component" value="Unassembled WGS sequence"/>
</dbReference>
<evidence type="ECO:0000256" key="2">
    <source>
        <dbReference type="PROSITE-ProRule" id="PRU00047"/>
    </source>
</evidence>
<dbReference type="InterPro" id="IPR043128">
    <property type="entry name" value="Rev_trsase/Diguanyl_cyclase"/>
</dbReference>
<proteinExistence type="predicted"/>
<dbReference type="GO" id="GO:0008270">
    <property type="term" value="F:zinc ion binding"/>
    <property type="evidence" value="ECO:0007669"/>
    <property type="project" value="UniProtKB-KW"/>
</dbReference>
<evidence type="ECO:0000259" key="5">
    <source>
        <dbReference type="PROSITE" id="PS50175"/>
    </source>
</evidence>
<organism evidence="6 7">
    <name type="scientific">Strongyloides venezuelensis</name>
    <name type="common">Threadworm</name>
    <dbReference type="NCBI Taxonomy" id="75913"/>
    <lineage>
        <taxon>Eukaryota</taxon>
        <taxon>Metazoa</taxon>
        <taxon>Ecdysozoa</taxon>
        <taxon>Nematoda</taxon>
        <taxon>Chromadorea</taxon>
        <taxon>Rhabditida</taxon>
        <taxon>Tylenchina</taxon>
        <taxon>Panagrolaimomorpha</taxon>
        <taxon>Strongyloidoidea</taxon>
        <taxon>Strongyloididae</taxon>
        <taxon>Strongyloides</taxon>
    </lineage>
</organism>
<keyword evidence="2" id="KW-0479">Metal-binding</keyword>
<dbReference type="SUPFAM" id="SSF57756">
    <property type="entry name" value="Retrovirus zinc finger-like domains"/>
    <property type="match status" value="1"/>
</dbReference>
<evidence type="ECO:0000313" key="6">
    <source>
        <dbReference type="Proteomes" id="UP000035680"/>
    </source>
</evidence>
<dbReference type="SUPFAM" id="SSF56672">
    <property type="entry name" value="DNA/RNA polymerases"/>
    <property type="match status" value="1"/>
</dbReference>
<evidence type="ECO:0000256" key="3">
    <source>
        <dbReference type="SAM" id="MobiDB-lite"/>
    </source>
</evidence>
<dbReference type="GO" id="GO:0003676">
    <property type="term" value="F:nucleic acid binding"/>
    <property type="evidence" value="ECO:0007669"/>
    <property type="project" value="InterPro"/>
</dbReference>
<dbReference type="Pfam" id="PF00077">
    <property type="entry name" value="RVP"/>
    <property type="match status" value="1"/>
</dbReference>
<reference evidence="7" key="2">
    <citation type="submission" date="2015-08" db="UniProtKB">
        <authorList>
            <consortium name="WormBaseParasite"/>
        </authorList>
    </citation>
    <scope>IDENTIFICATION</scope>
</reference>
<feature type="compositionally biased region" description="Polar residues" evidence="3">
    <location>
        <begin position="1"/>
        <end position="25"/>
    </location>
</feature>
<dbReference type="PANTHER" id="PTHR37984:SF9">
    <property type="entry name" value="INTEGRASE CATALYTIC DOMAIN-CONTAINING PROTEIN"/>
    <property type="match status" value="1"/>
</dbReference>
<dbReference type="Gene3D" id="3.30.70.270">
    <property type="match status" value="1"/>
</dbReference>
<accession>A0A0K0FW93</accession>
<dbReference type="Gene3D" id="4.10.60.10">
    <property type="entry name" value="Zinc finger, CCHC-type"/>
    <property type="match status" value="1"/>
</dbReference>
<sequence>MSTGPPSINSQSESTGRQISENTAPRYTIIPQGTVPEFNPKKEKWLEYKERFEIACELHGIYDKKMAKSLLIGALMPETYRKLRTGAAPRKPIDMSLSELTNLLDSLYEQEKNNLISRLKLLEVRQNEEESVMNYVEKIKDMVGQCYLDNIQDAKDLISIMVFTKGLKSNDLKRAVLQQHRIKPTSSFIESVNAATGIEVIGESNLSTVNAVKFKRKFNKVNKNVKCFCCNKPGHLKKNCRLKGKRCEKCKKFGHIKAACKSRSKIVGNIDENEEQELTESEDGIFTVSKNKVRNAKINVEVNKVRTEFLLDTGACKSLLSENSWERIGKPELIEKSESLKDFNGNKIQLLGQVKVFMKYEEKDLKTNLIVVRGNCQNLIGRDLIDKLKVDLNCAYYGKCLPVINNVENEEEFKEKLKLTYPCLFSKGLGKFNGDPIKLKLRKNATPKVVVYRCSNLNLKEKVMEEIERLEKLGVWEKVHFSEWISPMSVALKSNGKIRICANFSQTVNKMIDVEQFQIPTVSELFSRIEG</sequence>
<feature type="region of interest" description="Disordered" evidence="3">
    <location>
        <begin position="1"/>
        <end position="26"/>
    </location>
</feature>
<protein>
    <submittedName>
        <fullName evidence="7">CCHC-type domain-containing protein</fullName>
    </submittedName>
</protein>
<keyword evidence="6" id="KW-1185">Reference proteome</keyword>
<keyword evidence="2" id="KW-0863">Zinc-finger</keyword>
<dbReference type="GO" id="GO:0019899">
    <property type="term" value="F:enzyme binding"/>
    <property type="evidence" value="ECO:0007669"/>
    <property type="project" value="UniProtKB-ARBA"/>
</dbReference>
<dbReference type="SMART" id="SM00343">
    <property type="entry name" value="ZnF_C2HC"/>
    <property type="match status" value="2"/>
</dbReference>
<dbReference type="PROSITE" id="PS50158">
    <property type="entry name" value="ZF_CCHC"/>
    <property type="match status" value="1"/>
</dbReference>
<dbReference type="SUPFAM" id="SSF50630">
    <property type="entry name" value="Acid proteases"/>
    <property type="match status" value="1"/>
</dbReference>
<evidence type="ECO:0000256" key="1">
    <source>
        <dbReference type="ARBA" id="ARBA00022801"/>
    </source>
</evidence>
<dbReference type="InterPro" id="IPR036875">
    <property type="entry name" value="Znf_CCHC_sf"/>
</dbReference>
<dbReference type="InterPro" id="IPR021109">
    <property type="entry name" value="Peptidase_aspartic_dom_sf"/>
</dbReference>
<dbReference type="InterPro" id="IPR001878">
    <property type="entry name" value="Znf_CCHC"/>
</dbReference>